<dbReference type="InterPro" id="IPR011990">
    <property type="entry name" value="TPR-like_helical_dom_sf"/>
</dbReference>
<dbReference type="PANTHER" id="PTHR47926:SF433">
    <property type="entry name" value="PENTATRICOPEPTIDE REPEAT-CONTAINING PROTEIN"/>
    <property type="match status" value="1"/>
</dbReference>
<feature type="repeat" description="PPR" evidence="2">
    <location>
        <begin position="206"/>
        <end position="240"/>
    </location>
</feature>
<evidence type="ECO:0000256" key="1">
    <source>
        <dbReference type="ARBA" id="ARBA00022737"/>
    </source>
</evidence>
<reference evidence="3 4" key="1">
    <citation type="submission" date="2019-07" db="EMBL/GenBank/DDBJ databases">
        <title>De Novo Assembly of kiwifruit Actinidia rufa.</title>
        <authorList>
            <person name="Sugita-Konishi S."/>
            <person name="Sato K."/>
            <person name="Mori E."/>
            <person name="Abe Y."/>
            <person name="Kisaki G."/>
            <person name="Hamano K."/>
            <person name="Suezawa K."/>
            <person name="Otani M."/>
            <person name="Fukuda T."/>
            <person name="Manabe T."/>
            <person name="Gomi K."/>
            <person name="Tabuchi M."/>
            <person name="Akimitsu K."/>
            <person name="Kataoka I."/>
        </authorList>
    </citation>
    <scope>NUCLEOTIDE SEQUENCE [LARGE SCALE GENOMIC DNA]</scope>
    <source>
        <strain evidence="4">cv. Fuchu</strain>
    </source>
</reference>
<sequence>MRDGQCESTLRVFNSMPRRSSVSWNTMISRYLSNDRFDLAREVFGKMPQRDLVSWNVMISGYVQNRNLGAARKLFDQMTERDVVSWNAMLSGYAQNGYVDEARMIFDKMPNKNSISWNGLLAAYVQNGAIDDAGRLFESKLDWEVVSWNCLMGGYMRKKRLGDARRLFDRMPIRDEISWNTIISGYVQNGELSEAQRLFDESPIRDVFKWTAMVSGYVQNGRVDEARKVFDEMPEKNSVSWNAMIAGYWQLKRMDMASELFKAIPWHVQSGNREEVLRLFVEMKRDGERLNRSTFTCVLSTCADSAALELGMQMHGQLVKTGFERGCYVGNALLAMYCKCGSIDEAYNVFEDISDKDTVSWNTMIAGYARHGFGKEALKIFESMKMAGIRPDDVTLVGVLSACSHTRLVDRGTEYFYSMYQDYGITANSKHYTCMIDLLGRAGRLDDAQNLMNSMPFEPDAATWGALLGASRIHGNTELTEKSAEMVNVCSSLKFICSFREMG</sequence>
<feature type="repeat" description="PPR" evidence="2">
    <location>
        <begin position="175"/>
        <end position="205"/>
    </location>
</feature>
<dbReference type="Gene3D" id="1.25.40.10">
    <property type="entry name" value="Tetratricopeptide repeat domain"/>
    <property type="match status" value="6"/>
</dbReference>
<feature type="repeat" description="PPR" evidence="2">
    <location>
        <begin position="357"/>
        <end position="391"/>
    </location>
</feature>
<feature type="repeat" description="PPR" evidence="2">
    <location>
        <begin position="82"/>
        <end position="116"/>
    </location>
</feature>
<evidence type="ECO:0000256" key="2">
    <source>
        <dbReference type="PROSITE-ProRule" id="PRU00708"/>
    </source>
</evidence>
<proteinExistence type="predicted"/>
<comment type="caution">
    <text evidence="3">The sequence shown here is derived from an EMBL/GenBank/DDBJ whole genome shotgun (WGS) entry which is preliminary data.</text>
</comment>
<protein>
    <submittedName>
        <fullName evidence="3">Tetratricopeptide repeat (TPR)-like superfamily protein</fullName>
    </submittedName>
</protein>
<feature type="repeat" description="PPR" evidence="2">
    <location>
        <begin position="20"/>
        <end position="50"/>
    </location>
</feature>
<organism evidence="3 4">
    <name type="scientific">Actinidia rufa</name>
    <dbReference type="NCBI Taxonomy" id="165716"/>
    <lineage>
        <taxon>Eukaryota</taxon>
        <taxon>Viridiplantae</taxon>
        <taxon>Streptophyta</taxon>
        <taxon>Embryophyta</taxon>
        <taxon>Tracheophyta</taxon>
        <taxon>Spermatophyta</taxon>
        <taxon>Magnoliopsida</taxon>
        <taxon>eudicotyledons</taxon>
        <taxon>Gunneridae</taxon>
        <taxon>Pentapetalae</taxon>
        <taxon>asterids</taxon>
        <taxon>Ericales</taxon>
        <taxon>Actinidiaceae</taxon>
        <taxon>Actinidia</taxon>
    </lineage>
</organism>
<dbReference type="Pfam" id="PF12854">
    <property type="entry name" value="PPR_1"/>
    <property type="match status" value="1"/>
</dbReference>
<dbReference type="Pfam" id="PF01535">
    <property type="entry name" value="PPR"/>
    <property type="match status" value="10"/>
</dbReference>
<dbReference type="GO" id="GO:0048731">
    <property type="term" value="P:system development"/>
    <property type="evidence" value="ECO:0007669"/>
    <property type="project" value="UniProtKB-ARBA"/>
</dbReference>
<keyword evidence="4" id="KW-1185">Reference proteome</keyword>
<feature type="repeat" description="PPR" evidence="2">
    <location>
        <begin position="51"/>
        <end position="81"/>
    </location>
</feature>
<evidence type="ECO:0000313" key="4">
    <source>
        <dbReference type="Proteomes" id="UP000585474"/>
    </source>
</evidence>
<dbReference type="FunFam" id="1.25.40.10:FF:000125">
    <property type="entry name" value="Pentatricopeptide repeat-containing protein"/>
    <property type="match status" value="2"/>
</dbReference>
<gene>
    <name evidence="3" type="ORF">Acr_23g0006670</name>
</gene>
<dbReference type="InterPro" id="IPR046960">
    <property type="entry name" value="PPR_At4g14850-like_plant"/>
</dbReference>
<evidence type="ECO:0000313" key="3">
    <source>
        <dbReference type="EMBL" id="GFZ12282.1"/>
    </source>
</evidence>
<name>A0A7J0GNC1_9ERIC</name>
<dbReference type="InterPro" id="IPR002885">
    <property type="entry name" value="PPR_rpt"/>
</dbReference>
<dbReference type="Pfam" id="PF13041">
    <property type="entry name" value="PPR_2"/>
    <property type="match status" value="1"/>
</dbReference>
<dbReference type="NCBIfam" id="TIGR00756">
    <property type="entry name" value="PPR"/>
    <property type="match status" value="7"/>
</dbReference>
<dbReference type="GO" id="GO:0009451">
    <property type="term" value="P:RNA modification"/>
    <property type="evidence" value="ECO:0007669"/>
    <property type="project" value="InterPro"/>
</dbReference>
<dbReference type="PANTHER" id="PTHR47926">
    <property type="entry name" value="PENTATRICOPEPTIDE REPEAT-CONTAINING PROTEIN"/>
    <property type="match status" value="1"/>
</dbReference>
<feature type="repeat" description="PPR" evidence="2">
    <location>
        <begin position="144"/>
        <end position="174"/>
    </location>
</feature>
<keyword evidence="1" id="KW-0677">Repeat</keyword>
<dbReference type="GO" id="GO:0003723">
    <property type="term" value="F:RNA binding"/>
    <property type="evidence" value="ECO:0007669"/>
    <property type="project" value="InterPro"/>
</dbReference>
<dbReference type="Proteomes" id="UP000585474">
    <property type="component" value="Unassembled WGS sequence"/>
</dbReference>
<dbReference type="FunFam" id="1.25.40.10:FF:000090">
    <property type="entry name" value="Pentatricopeptide repeat-containing protein, chloroplastic"/>
    <property type="match status" value="1"/>
</dbReference>
<accession>A0A7J0GNC1</accession>
<dbReference type="AlphaFoldDB" id="A0A7J0GNC1"/>
<dbReference type="PROSITE" id="PS51375">
    <property type="entry name" value="PPR"/>
    <property type="match status" value="7"/>
</dbReference>
<dbReference type="OrthoDB" id="185373at2759"/>
<dbReference type="EMBL" id="BJWL01000023">
    <property type="protein sequence ID" value="GFZ12282.1"/>
    <property type="molecule type" value="Genomic_DNA"/>
</dbReference>